<sequence length="790" mass="89271">MSQSLEEQLITSSYLHRPLEIPSDKALETRLQQKKILASTSIMDTSTNNAFHHQGVGRLEWTTEKHLRLSSPVTMPHWPEGAPDDGDYCNFGSVYAVKSIDREDWTNYNRLRLEVFPEFEGLSNAYIIIQLKNDGVLKVPDIYDREGVHGVNLISGEWNDVIVEIADLPRDAITELSISYYLQGPEKLSKSEIALSVRSIYLETIATPENTKGWLPNKNVLSYAQSGYSSEAPKTAFAEATFIEQPFQLIDDATDDVVLSGIASRLETDLGIFAVLDFSAHRKTGTYRLEIGALQTSGFVIGDASEKWTNSIWKSLNFIFCERCGYPVPGKHASCHADVIAKHNGQILSFNGGWHDAGDVSQQLIQTAEVAMALYETIAGQKDPLLRGRLIEEGEWGVDFILKTRFGDGYRATSAGVSRWTDGLIGGMDDAEARVHNQAYENFYLAGIEAYIHGQITTNDSLKRTLKQIAQEDFDFALMEMKKHGIHQKPIFWEHTYQTSESLYYATAAFSAAMLYQITQDSKYEKHLTTFLANMLECQEQSGIRGEDGTTYAGFFYRSKEKKIIQHFNHQAREHLYLLALEQAMKALPDHPAYPTWYSAVERYGTYIKQIMSFAAPYPLIPAGFYHKEEYLDDTSFELQHLLVDERAREEYQLQFQAGIPINQDIALRRFPIWFSFRGNNAILLSAGKACSIAGKLLNDEKLLRIAEGQLEWIVGKNPFGQSMMYGEGANFAQQYSVLNGEMVGEIPVGIQTFRNEDQPYWPQFNNATYKEVWVGNAGKWLSIVADLIK</sequence>
<proteinExistence type="inferred from homology"/>
<evidence type="ECO:0000259" key="5">
    <source>
        <dbReference type="Pfam" id="PF02927"/>
    </source>
</evidence>
<comment type="caution">
    <text evidence="6">The sequence shown here is derived from an EMBL/GenBank/DDBJ whole genome shotgun (WGS) entry which is preliminary data.</text>
</comment>
<evidence type="ECO:0000256" key="2">
    <source>
        <dbReference type="ARBA" id="ARBA00023277"/>
    </source>
</evidence>
<protein>
    <submittedName>
        <fullName evidence="6">Putative endoglucanase</fullName>
    </submittedName>
</protein>
<dbReference type="Pfam" id="PF00759">
    <property type="entry name" value="Glyco_hydro_9"/>
    <property type="match status" value="1"/>
</dbReference>
<dbReference type="AlphaFoldDB" id="A0A829R253"/>
<feature type="domain" description="Glycoside hydrolase family 9" evidence="4">
    <location>
        <begin position="312"/>
        <end position="735"/>
    </location>
</feature>
<reference evidence="6 7" key="1">
    <citation type="submission" date="2012-12" db="EMBL/GenBank/DDBJ databases">
        <title>Novel taxa of Listeriaceae from agricultural environments in the United States.</title>
        <authorList>
            <person name="den Bakker H.C."/>
            <person name="Allred A."/>
            <person name="Warchocki S."/>
            <person name="Wright E.M."/>
            <person name="Burrell A."/>
            <person name="Nightingale K.K."/>
            <person name="Kephart D."/>
            <person name="Wiedmann M."/>
        </authorList>
    </citation>
    <scope>NUCLEOTIDE SEQUENCE [LARGE SCALE GENOMIC DNA]</scope>
    <source>
        <strain evidence="6 7">FSL F6-1183</strain>
    </source>
</reference>
<evidence type="ECO:0000256" key="3">
    <source>
        <dbReference type="ARBA" id="ARBA00023326"/>
    </source>
</evidence>
<dbReference type="SUPFAM" id="SSF48208">
    <property type="entry name" value="Six-hairpin glycosidases"/>
    <property type="match status" value="1"/>
</dbReference>
<dbReference type="Pfam" id="PF02927">
    <property type="entry name" value="CelD_N"/>
    <property type="match status" value="1"/>
</dbReference>
<name>A0A829R253_LISGR</name>
<dbReference type="SUPFAM" id="SSF81296">
    <property type="entry name" value="E set domains"/>
    <property type="match status" value="1"/>
</dbReference>
<comment type="similarity">
    <text evidence="1">Belongs to the glycosyl hydrolase 9 (cellulase E) family.</text>
</comment>
<keyword evidence="3" id="KW-0624">Polysaccharide degradation</keyword>
<dbReference type="InterPro" id="IPR013783">
    <property type="entry name" value="Ig-like_fold"/>
</dbReference>
<feature type="domain" description="Cellulase Ig-like" evidence="5">
    <location>
        <begin position="225"/>
        <end position="293"/>
    </location>
</feature>
<dbReference type="Gene3D" id="2.60.40.10">
    <property type="entry name" value="Immunoglobulins"/>
    <property type="match status" value="1"/>
</dbReference>
<dbReference type="InterPro" id="IPR014756">
    <property type="entry name" value="Ig_E-set"/>
</dbReference>
<evidence type="ECO:0000313" key="7">
    <source>
        <dbReference type="Proteomes" id="UP000019251"/>
    </source>
</evidence>
<dbReference type="InterPro" id="IPR008928">
    <property type="entry name" value="6-hairpin_glycosidase_sf"/>
</dbReference>
<dbReference type="GO" id="GO:0000272">
    <property type="term" value="P:polysaccharide catabolic process"/>
    <property type="evidence" value="ECO:0007669"/>
    <property type="project" value="UniProtKB-KW"/>
</dbReference>
<gene>
    <name evidence="6" type="ORF">LMUR_14856</name>
</gene>
<organism evidence="6 7">
    <name type="scientific">Listeria grayi FSL F6-1183</name>
    <dbReference type="NCBI Taxonomy" id="1265827"/>
    <lineage>
        <taxon>Bacteria</taxon>
        <taxon>Bacillati</taxon>
        <taxon>Bacillota</taxon>
        <taxon>Bacilli</taxon>
        <taxon>Bacillales</taxon>
        <taxon>Listeriaceae</taxon>
        <taxon>Listeria</taxon>
    </lineage>
</organism>
<dbReference type="CDD" id="cd02850">
    <property type="entry name" value="E_set_Cellulase_N"/>
    <property type="match status" value="1"/>
</dbReference>
<accession>A0A829R253</accession>
<dbReference type="InterPro" id="IPR012341">
    <property type="entry name" value="6hp_glycosidase-like_sf"/>
</dbReference>
<evidence type="ECO:0000256" key="1">
    <source>
        <dbReference type="ARBA" id="ARBA00007072"/>
    </source>
</evidence>
<keyword evidence="2" id="KW-0119">Carbohydrate metabolism</keyword>
<evidence type="ECO:0000313" key="6">
    <source>
        <dbReference type="EMBL" id="EUJ25661.1"/>
    </source>
</evidence>
<dbReference type="GO" id="GO:0008810">
    <property type="term" value="F:cellulase activity"/>
    <property type="evidence" value="ECO:0007669"/>
    <property type="project" value="InterPro"/>
</dbReference>
<dbReference type="Gene3D" id="1.50.10.10">
    <property type="match status" value="1"/>
</dbReference>
<dbReference type="InterPro" id="IPR001701">
    <property type="entry name" value="Glyco_hydro_9"/>
</dbReference>
<evidence type="ECO:0000259" key="4">
    <source>
        <dbReference type="Pfam" id="PF00759"/>
    </source>
</evidence>
<dbReference type="RefSeq" id="WP_036108428.1">
    <property type="nucleotide sequence ID" value="NZ_AODG01000023.1"/>
</dbReference>
<dbReference type="InterPro" id="IPR004197">
    <property type="entry name" value="Cellulase_Ig-like"/>
</dbReference>
<dbReference type="Proteomes" id="UP000019251">
    <property type="component" value="Unassembled WGS sequence"/>
</dbReference>
<dbReference type="EMBL" id="AODG01000023">
    <property type="protein sequence ID" value="EUJ25661.1"/>
    <property type="molecule type" value="Genomic_DNA"/>
</dbReference>